<keyword evidence="4" id="KW-1185">Reference proteome</keyword>
<dbReference type="SUPFAM" id="SSF69786">
    <property type="entry name" value="YggU-like"/>
    <property type="match status" value="1"/>
</dbReference>
<evidence type="ECO:0000313" key="4">
    <source>
        <dbReference type="Proteomes" id="UP000548632"/>
    </source>
</evidence>
<evidence type="ECO:0000256" key="1">
    <source>
        <dbReference type="ARBA" id="ARBA00010364"/>
    </source>
</evidence>
<sequence>MNWYQWDGQDLIINVRVQPRARRDGFADVIGEAIKVQLRAPPVDDKANASLIALLAESFHVPQRAVVIMSGHHARMKRVRITAPQRLPTIVTAPPN</sequence>
<protein>
    <recommendedName>
        <fullName evidence="2">UPF0235 protein HUK38_11035</fullName>
    </recommendedName>
</protein>
<dbReference type="HAMAP" id="MF_00634">
    <property type="entry name" value="UPF0235"/>
    <property type="match status" value="1"/>
</dbReference>
<dbReference type="InterPro" id="IPR003746">
    <property type="entry name" value="DUF167"/>
</dbReference>
<reference evidence="3 4" key="1">
    <citation type="journal article" date="2020" name="Arch. Microbiol.">
        <title>The genome sequence of the giant phototrophic gammaproteobacterium Thiospirillum jenense gives insight into its physiological properties and phylogenetic relationships.</title>
        <authorList>
            <person name="Imhoff J.F."/>
            <person name="Meyer T.E."/>
            <person name="Kyndt J.A."/>
        </authorList>
    </citation>
    <scope>NUCLEOTIDE SEQUENCE [LARGE SCALE GENOMIC DNA]</scope>
    <source>
        <strain evidence="3 4">DSM 216</strain>
    </source>
</reference>
<dbReference type="PANTHER" id="PTHR13420:SF7">
    <property type="entry name" value="UPF0235 PROTEIN C15ORF40"/>
    <property type="match status" value="1"/>
</dbReference>
<accession>A0A839HIN3</accession>
<dbReference type="Pfam" id="PF02594">
    <property type="entry name" value="DUF167"/>
    <property type="match status" value="1"/>
</dbReference>
<dbReference type="RefSeq" id="WP_182584387.1">
    <property type="nucleotide sequence ID" value="NZ_JABVCQ010000025.1"/>
</dbReference>
<dbReference type="Gene3D" id="3.30.1200.10">
    <property type="entry name" value="YggU-like"/>
    <property type="match status" value="1"/>
</dbReference>
<gene>
    <name evidence="3" type="ORF">HUK38_11035</name>
</gene>
<dbReference type="NCBIfam" id="TIGR00251">
    <property type="entry name" value="DUF167 family protein"/>
    <property type="match status" value="1"/>
</dbReference>
<organism evidence="3 4">
    <name type="scientific">Thiospirillum jenense</name>
    <dbReference type="NCBI Taxonomy" id="1653858"/>
    <lineage>
        <taxon>Bacteria</taxon>
        <taxon>Pseudomonadati</taxon>
        <taxon>Pseudomonadota</taxon>
        <taxon>Gammaproteobacteria</taxon>
        <taxon>Chromatiales</taxon>
        <taxon>Chromatiaceae</taxon>
        <taxon>Thiospirillum</taxon>
    </lineage>
</organism>
<name>A0A839HIN3_9GAMM</name>
<dbReference type="GO" id="GO:0005737">
    <property type="term" value="C:cytoplasm"/>
    <property type="evidence" value="ECO:0007669"/>
    <property type="project" value="TreeGrafter"/>
</dbReference>
<dbReference type="Proteomes" id="UP000548632">
    <property type="component" value="Unassembled WGS sequence"/>
</dbReference>
<comment type="similarity">
    <text evidence="1 2">Belongs to the UPF0235 family.</text>
</comment>
<dbReference type="InterPro" id="IPR036591">
    <property type="entry name" value="YggU-like_sf"/>
</dbReference>
<proteinExistence type="inferred from homology"/>
<comment type="caution">
    <text evidence="3">The sequence shown here is derived from an EMBL/GenBank/DDBJ whole genome shotgun (WGS) entry which is preliminary data.</text>
</comment>
<dbReference type="EMBL" id="JABVCQ010000025">
    <property type="protein sequence ID" value="MBB1126758.1"/>
    <property type="molecule type" value="Genomic_DNA"/>
</dbReference>
<evidence type="ECO:0000313" key="3">
    <source>
        <dbReference type="EMBL" id="MBB1126758.1"/>
    </source>
</evidence>
<evidence type="ECO:0000256" key="2">
    <source>
        <dbReference type="HAMAP-Rule" id="MF_00634"/>
    </source>
</evidence>
<dbReference type="AlphaFoldDB" id="A0A839HIN3"/>
<dbReference type="SMART" id="SM01152">
    <property type="entry name" value="DUF167"/>
    <property type="match status" value="1"/>
</dbReference>
<dbReference type="PANTHER" id="PTHR13420">
    <property type="entry name" value="UPF0235 PROTEIN C15ORF40"/>
    <property type="match status" value="1"/>
</dbReference>